<feature type="domain" description="CCHC-type" evidence="2">
    <location>
        <begin position="337"/>
        <end position="353"/>
    </location>
</feature>
<dbReference type="RefSeq" id="XP_028135176.1">
    <property type="nucleotide sequence ID" value="XM_028279375.1"/>
</dbReference>
<dbReference type="SMART" id="SM00343">
    <property type="entry name" value="ZnF_C2HC"/>
    <property type="match status" value="2"/>
</dbReference>
<feature type="domain" description="CCHC-type" evidence="2">
    <location>
        <begin position="317"/>
        <end position="333"/>
    </location>
</feature>
<evidence type="ECO:0000256" key="1">
    <source>
        <dbReference type="SAM" id="MobiDB-lite"/>
    </source>
</evidence>
<dbReference type="AlphaFoldDB" id="A0A6P7FGY5"/>
<feature type="compositionally biased region" description="Polar residues" evidence="1">
    <location>
        <begin position="80"/>
        <end position="102"/>
    </location>
</feature>
<feature type="compositionally biased region" description="Basic and acidic residues" evidence="1">
    <location>
        <begin position="193"/>
        <end position="202"/>
    </location>
</feature>
<organism evidence="3">
    <name type="scientific">Diabrotica virgifera virgifera</name>
    <name type="common">western corn rootworm</name>
    <dbReference type="NCBI Taxonomy" id="50390"/>
    <lineage>
        <taxon>Eukaryota</taxon>
        <taxon>Metazoa</taxon>
        <taxon>Ecdysozoa</taxon>
        <taxon>Arthropoda</taxon>
        <taxon>Hexapoda</taxon>
        <taxon>Insecta</taxon>
        <taxon>Pterygota</taxon>
        <taxon>Neoptera</taxon>
        <taxon>Endopterygota</taxon>
        <taxon>Coleoptera</taxon>
        <taxon>Polyphaga</taxon>
        <taxon>Cucujiformia</taxon>
        <taxon>Chrysomeloidea</taxon>
        <taxon>Chrysomelidae</taxon>
        <taxon>Galerucinae</taxon>
        <taxon>Diabroticina</taxon>
        <taxon>Diabroticites</taxon>
        <taxon>Diabrotica</taxon>
    </lineage>
</organism>
<dbReference type="InterPro" id="IPR001878">
    <property type="entry name" value="Znf_CCHC"/>
</dbReference>
<feature type="region of interest" description="Disordered" evidence="1">
    <location>
        <begin position="193"/>
        <end position="223"/>
    </location>
</feature>
<dbReference type="GO" id="GO:0008270">
    <property type="term" value="F:zinc ion binding"/>
    <property type="evidence" value="ECO:0007669"/>
    <property type="project" value="InterPro"/>
</dbReference>
<evidence type="ECO:0000259" key="2">
    <source>
        <dbReference type="SMART" id="SM00343"/>
    </source>
</evidence>
<evidence type="ECO:0000313" key="3">
    <source>
        <dbReference type="RefSeq" id="XP_028135176.1"/>
    </source>
</evidence>
<reference evidence="3" key="1">
    <citation type="submission" date="2025-08" db="UniProtKB">
        <authorList>
            <consortium name="RefSeq"/>
        </authorList>
    </citation>
    <scope>IDENTIFICATION</scope>
    <source>
        <tissue evidence="3">Whole insect</tissue>
    </source>
</reference>
<sequence>MENTSSQGTHPLANVANLCDLELLSQTSEDARYISDLQAKLVEAAERSVESVLSSGLPYQVQSRRKRKNRKRANRDKKSNTQAVANVEVATTSIPASDSESTVARIPSTPAAPHLAQVPSTSASTHSTSSPDKQPSSFHYKILNIPQVYDTQRKFSQLVNTRELLAGVLINAKLVLKDHLAFIETNRQIDLRSTKRPQDRTGEPTIVFEPKGSRPPRSAKPQSIPKLSEFQVVMTDTDPEITKEELSQSLNEVDFPFNKIHRIISRRTNKPTRLVRLYLDSEAHFKMALAKGICIDSLIRTCEAPRTFAIARPTSKYCSRCCKSGHEITECEQRRVVCPNCGGGDHKAAECPSQNNPTCPNCKGKHPAWHPSCPKRQEEPRTVKEYKPLAVERRSPSATLSEELKIILQFTTTLLLNVLPDRRDIIGKYSSELSSALFHNSMVPHNRNNRL</sequence>
<accession>A0A6P7FGY5</accession>
<dbReference type="InParanoid" id="A0A6P7FGY5"/>
<feature type="region of interest" description="Disordered" evidence="1">
    <location>
        <begin position="53"/>
        <end position="137"/>
    </location>
</feature>
<name>A0A6P7FGY5_DIAVI</name>
<dbReference type="GO" id="GO:0003676">
    <property type="term" value="F:nucleic acid binding"/>
    <property type="evidence" value="ECO:0007669"/>
    <property type="project" value="InterPro"/>
</dbReference>
<proteinExistence type="predicted"/>
<protein>
    <submittedName>
        <fullName evidence="3">Uncharacterized protein LOC114330067</fullName>
    </submittedName>
</protein>
<gene>
    <name evidence="3" type="primary">LOC114330067</name>
</gene>
<feature type="compositionally biased region" description="Low complexity" evidence="1">
    <location>
        <begin position="120"/>
        <end position="130"/>
    </location>
</feature>
<feature type="compositionally biased region" description="Basic residues" evidence="1">
    <location>
        <begin position="63"/>
        <end position="75"/>
    </location>
</feature>